<dbReference type="EMBL" id="CM056816">
    <property type="protein sequence ID" value="KAJ8633505.1"/>
    <property type="molecule type" value="Genomic_DNA"/>
</dbReference>
<evidence type="ECO:0000313" key="1">
    <source>
        <dbReference type="EMBL" id="KAJ8633505.1"/>
    </source>
</evidence>
<proteinExistence type="predicted"/>
<evidence type="ECO:0000313" key="2">
    <source>
        <dbReference type="Proteomes" id="UP001234297"/>
    </source>
</evidence>
<dbReference type="Proteomes" id="UP001234297">
    <property type="component" value="Chromosome 8"/>
</dbReference>
<sequence length="479" mass="52168">MAAFNSTAFTSTGPFLLSSSSPVPAQVFNSTAMLLLRFWRSSSPARPDPLCFSLLWSLHDDESSKNPDLFLHDDESTTTRAAELVEGAINQRVEKKGDGFWCAESGLQPTAKAMASTPKNHTKTSNAEEEEDEDCMFAMQLASASAVTMSLKAAIELDLLEIMARAGPGAHLSTAQIASQIPTENPEAPTMLDRMLRLLSCYSILTCSLVTREDGRVERLYGLGPVCKFLTKNGDGVSLAPILVMNHDKVFMETWYNLKDAVVDGGVPFDKAYGMNAFEYSATDPRFNNVFNKGMLNVTTIVMKKILETYKGFEGLKEVVDVGGGVGATLNLIISKYPQIKGINYDLPHVVAEAPAINGVEHVGGDMFDSVPSGEAIFMKSILHDWSDEHCLKLLKNCYKALPESGKVIIVESILPLAPETNLTAKFIFQKDMVMLAHNPGGKERTKKQLEELAKVAGFASFDVVCCACGFGVMECSKT</sequence>
<name>A0ACC2LJH6_PERAE</name>
<protein>
    <submittedName>
        <fullName evidence="1">Uncharacterized protein</fullName>
    </submittedName>
</protein>
<organism evidence="1 2">
    <name type="scientific">Persea americana</name>
    <name type="common">Avocado</name>
    <dbReference type="NCBI Taxonomy" id="3435"/>
    <lineage>
        <taxon>Eukaryota</taxon>
        <taxon>Viridiplantae</taxon>
        <taxon>Streptophyta</taxon>
        <taxon>Embryophyta</taxon>
        <taxon>Tracheophyta</taxon>
        <taxon>Spermatophyta</taxon>
        <taxon>Magnoliopsida</taxon>
        <taxon>Magnoliidae</taxon>
        <taxon>Laurales</taxon>
        <taxon>Lauraceae</taxon>
        <taxon>Persea</taxon>
    </lineage>
</organism>
<comment type="caution">
    <text evidence="1">The sequence shown here is derived from an EMBL/GenBank/DDBJ whole genome shotgun (WGS) entry which is preliminary data.</text>
</comment>
<gene>
    <name evidence="1" type="ORF">MRB53_026841</name>
</gene>
<keyword evidence="2" id="KW-1185">Reference proteome</keyword>
<reference evidence="1 2" key="1">
    <citation type="journal article" date="2022" name="Hortic Res">
        <title>A haplotype resolved chromosomal level avocado genome allows analysis of novel avocado genes.</title>
        <authorList>
            <person name="Nath O."/>
            <person name="Fletcher S.J."/>
            <person name="Hayward A."/>
            <person name="Shaw L.M."/>
            <person name="Masouleh A.K."/>
            <person name="Furtado A."/>
            <person name="Henry R.J."/>
            <person name="Mitter N."/>
        </authorList>
    </citation>
    <scope>NUCLEOTIDE SEQUENCE [LARGE SCALE GENOMIC DNA]</scope>
    <source>
        <strain evidence="2">cv. Hass</strain>
    </source>
</reference>
<accession>A0ACC2LJH6</accession>